<accession>A0A3S0QVF4</accession>
<evidence type="ECO:0000256" key="1">
    <source>
        <dbReference type="SAM" id="Phobius"/>
    </source>
</evidence>
<reference evidence="2 3" key="1">
    <citation type="submission" date="2018-12" db="EMBL/GenBank/DDBJ databases">
        <title>Dyella dinghuensis sp. nov. DHOA06 and Dyella choica sp. nov. 4M-K27, isolated from forest soil.</title>
        <authorList>
            <person name="Qiu L.-H."/>
            <person name="Gao Z.-H."/>
        </authorList>
    </citation>
    <scope>NUCLEOTIDE SEQUENCE [LARGE SCALE GENOMIC DNA]</scope>
    <source>
        <strain evidence="2 3">DHOA06</strain>
    </source>
</reference>
<evidence type="ECO:0000313" key="2">
    <source>
        <dbReference type="EMBL" id="RUL61567.1"/>
    </source>
</evidence>
<protein>
    <submittedName>
        <fullName evidence="2">Uncharacterized protein</fullName>
    </submittedName>
</protein>
<dbReference type="EMBL" id="RYZR01000008">
    <property type="protein sequence ID" value="RUL61567.1"/>
    <property type="molecule type" value="Genomic_DNA"/>
</dbReference>
<dbReference type="Proteomes" id="UP000267077">
    <property type="component" value="Unassembled WGS sequence"/>
</dbReference>
<feature type="transmembrane region" description="Helical" evidence="1">
    <location>
        <begin position="69"/>
        <end position="87"/>
    </location>
</feature>
<keyword evidence="1" id="KW-0812">Transmembrane</keyword>
<organism evidence="2 3">
    <name type="scientific">Dyella dinghuensis</name>
    <dbReference type="NCBI Taxonomy" id="1920169"/>
    <lineage>
        <taxon>Bacteria</taxon>
        <taxon>Pseudomonadati</taxon>
        <taxon>Pseudomonadota</taxon>
        <taxon>Gammaproteobacteria</taxon>
        <taxon>Lysobacterales</taxon>
        <taxon>Rhodanobacteraceae</taxon>
        <taxon>Dyella</taxon>
    </lineage>
</organism>
<keyword evidence="1" id="KW-1133">Transmembrane helix</keyword>
<evidence type="ECO:0000313" key="3">
    <source>
        <dbReference type="Proteomes" id="UP000267077"/>
    </source>
</evidence>
<gene>
    <name evidence="2" type="ORF">EKH79_18220</name>
</gene>
<dbReference type="RefSeq" id="WP_126675275.1">
    <property type="nucleotide sequence ID" value="NZ_RYZR01000008.1"/>
</dbReference>
<keyword evidence="1" id="KW-0472">Membrane</keyword>
<feature type="transmembrane region" description="Helical" evidence="1">
    <location>
        <begin position="40"/>
        <end position="62"/>
    </location>
</feature>
<sequence>MTFSKVVRLMVVYVGLISVAGVCYRAPFLLRAINLGEMTVVQGVCTLIACVSLLIGALRFLLSAAARGWPFALALLAGIAVLIGLPVSFLSDWFVVMVAACFAGALVGFWPKASAVTSS</sequence>
<keyword evidence="3" id="KW-1185">Reference proteome</keyword>
<feature type="transmembrane region" description="Helical" evidence="1">
    <location>
        <begin position="7"/>
        <end position="28"/>
    </location>
</feature>
<feature type="transmembrane region" description="Helical" evidence="1">
    <location>
        <begin position="93"/>
        <end position="110"/>
    </location>
</feature>
<name>A0A3S0QVF4_9GAMM</name>
<dbReference type="AlphaFoldDB" id="A0A3S0QVF4"/>
<proteinExistence type="predicted"/>
<comment type="caution">
    <text evidence="2">The sequence shown here is derived from an EMBL/GenBank/DDBJ whole genome shotgun (WGS) entry which is preliminary data.</text>
</comment>